<evidence type="ECO:0000313" key="3">
    <source>
        <dbReference type="Proteomes" id="UP000245207"/>
    </source>
</evidence>
<dbReference type="AlphaFoldDB" id="A0A2U1N415"/>
<dbReference type="STRING" id="35608.A0A2U1N415"/>
<sequence length="168" mass="18593">MLLGFYLRNEDRAEGRELSEEIKKEEHESSPSSFPGYAVSSTFASSSAFDSSTAQNFPLAPSCIAVEFFASRLNRTSVPEAKKEEQEQAARNGLLACWESGTKLFSLEKHEWNGFSVSRIAFYEVAPGASACYLRIAPWISSEMFARLLVMSAAQQTVFAPEEGGENR</sequence>
<accession>A0A2U1N415</accession>
<proteinExistence type="predicted"/>
<evidence type="ECO:0000256" key="1">
    <source>
        <dbReference type="SAM" id="MobiDB-lite"/>
    </source>
</evidence>
<organism evidence="2 3">
    <name type="scientific">Artemisia annua</name>
    <name type="common">Sweet wormwood</name>
    <dbReference type="NCBI Taxonomy" id="35608"/>
    <lineage>
        <taxon>Eukaryota</taxon>
        <taxon>Viridiplantae</taxon>
        <taxon>Streptophyta</taxon>
        <taxon>Embryophyta</taxon>
        <taxon>Tracheophyta</taxon>
        <taxon>Spermatophyta</taxon>
        <taxon>Magnoliopsida</taxon>
        <taxon>eudicotyledons</taxon>
        <taxon>Gunneridae</taxon>
        <taxon>Pentapetalae</taxon>
        <taxon>asterids</taxon>
        <taxon>campanulids</taxon>
        <taxon>Asterales</taxon>
        <taxon>Asteraceae</taxon>
        <taxon>Asteroideae</taxon>
        <taxon>Anthemideae</taxon>
        <taxon>Artemisiinae</taxon>
        <taxon>Artemisia</taxon>
    </lineage>
</organism>
<gene>
    <name evidence="2" type="ORF">CTI12_AA310900</name>
</gene>
<name>A0A2U1N415_ARTAN</name>
<dbReference type="Proteomes" id="UP000245207">
    <property type="component" value="Unassembled WGS sequence"/>
</dbReference>
<protein>
    <submittedName>
        <fullName evidence="2">Uncharacterized protein</fullName>
    </submittedName>
</protein>
<feature type="compositionally biased region" description="Basic and acidic residues" evidence="1">
    <location>
        <begin position="13"/>
        <end position="29"/>
    </location>
</feature>
<geneLocation type="mitochondrion" evidence="2"/>
<feature type="region of interest" description="Disordered" evidence="1">
    <location>
        <begin position="13"/>
        <end position="36"/>
    </location>
</feature>
<comment type="caution">
    <text evidence="2">The sequence shown here is derived from an EMBL/GenBank/DDBJ whole genome shotgun (WGS) entry which is preliminary data.</text>
</comment>
<evidence type="ECO:0000313" key="2">
    <source>
        <dbReference type="EMBL" id="PWA68251.1"/>
    </source>
</evidence>
<reference evidence="2 3" key="1">
    <citation type="journal article" date="2018" name="Mol. Plant">
        <title>The genome of Artemisia annua provides insight into the evolution of Asteraceae family and artemisinin biosynthesis.</title>
        <authorList>
            <person name="Shen Q."/>
            <person name="Zhang L."/>
            <person name="Liao Z."/>
            <person name="Wang S."/>
            <person name="Yan T."/>
            <person name="Shi P."/>
            <person name="Liu M."/>
            <person name="Fu X."/>
            <person name="Pan Q."/>
            <person name="Wang Y."/>
            <person name="Lv Z."/>
            <person name="Lu X."/>
            <person name="Zhang F."/>
            <person name="Jiang W."/>
            <person name="Ma Y."/>
            <person name="Chen M."/>
            <person name="Hao X."/>
            <person name="Li L."/>
            <person name="Tang Y."/>
            <person name="Lv G."/>
            <person name="Zhou Y."/>
            <person name="Sun X."/>
            <person name="Brodelius P.E."/>
            <person name="Rose J.K.C."/>
            <person name="Tang K."/>
        </authorList>
    </citation>
    <scope>NUCLEOTIDE SEQUENCE [LARGE SCALE GENOMIC DNA]</scope>
    <source>
        <strain evidence="3">cv. Huhao1</strain>
        <tissue evidence="2">Leaf</tissue>
    </source>
</reference>
<keyword evidence="3" id="KW-1185">Reference proteome</keyword>
<keyword evidence="2" id="KW-0496">Mitochondrion</keyword>
<dbReference type="OrthoDB" id="2686308at2759"/>
<dbReference type="EMBL" id="PKPP01003677">
    <property type="protein sequence ID" value="PWA68251.1"/>
    <property type="molecule type" value="Genomic_DNA"/>
</dbReference>